<dbReference type="PROSITE" id="PS51186">
    <property type="entry name" value="GNAT"/>
    <property type="match status" value="1"/>
</dbReference>
<dbReference type="Pfam" id="PF13302">
    <property type="entry name" value="Acetyltransf_3"/>
    <property type="match status" value="1"/>
</dbReference>
<organism evidence="2 3">
    <name type="scientific">Kitasatospora cineracea</name>
    <dbReference type="NCBI Taxonomy" id="88074"/>
    <lineage>
        <taxon>Bacteria</taxon>
        <taxon>Bacillati</taxon>
        <taxon>Actinomycetota</taxon>
        <taxon>Actinomycetes</taxon>
        <taxon>Kitasatosporales</taxon>
        <taxon>Streptomycetaceae</taxon>
        <taxon>Kitasatospora</taxon>
    </lineage>
</organism>
<keyword evidence="3" id="KW-1185">Reference proteome</keyword>
<dbReference type="Proteomes" id="UP000266906">
    <property type="component" value="Unassembled WGS sequence"/>
</dbReference>
<reference evidence="2 3" key="1">
    <citation type="submission" date="2018-11" db="EMBL/GenBank/DDBJ databases">
        <title>Sequencing the genomes of 1000 actinobacteria strains.</title>
        <authorList>
            <person name="Klenk H.-P."/>
        </authorList>
    </citation>
    <scope>NUCLEOTIDE SEQUENCE [LARGE SCALE GENOMIC DNA]</scope>
    <source>
        <strain evidence="2 3">DSM 44781</strain>
    </source>
</reference>
<dbReference type="SUPFAM" id="SSF55729">
    <property type="entry name" value="Acyl-CoA N-acyltransferases (Nat)"/>
    <property type="match status" value="1"/>
</dbReference>
<dbReference type="GO" id="GO:0016747">
    <property type="term" value="F:acyltransferase activity, transferring groups other than amino-acyl groups"/>
    <property type="evidence" value="ECO:0007669"/>
    <property type="project" value="InterPro"/>
</dbReference>
<evidence type="ECO:0000313" key="3">
    <source>
        <dbReference type="Proteomes" id="UP000266906"/>
    </source>
</evidence>
<dbReference type="Gene3D" id="3.40.630.30">
    <property type="match status" value="1"/>
</dbReference>
<dbReference type="EMBL" id="RKQG01000003">
    <property type="protein sequence ID" value="RPE27620.1"/>
    <property type="molecule type" value="Genomic_DNA"/>
</dbReference>
<sequence>MIFRPIVPWELNTVLGQVRPDPSTTISAETVRSRLATGEYRPGWIWVAEPAPDRAPLAVAIWWGSPADTHPSNLDALFARSDPARAPADPYERRAWTSRATTDPRSAIAAALLTAAHQVFAADGLTPPPDYHFFLPPDWRDRPEVAASVAWRRRAAEAVGLHLSAERLRFERETDRPVPTLSGRLLFTPEPDDEVFVDLFRRSLPNSMDTMSTREVLLIGAEAHARREVAFYRQEMHGKRSWWRIVRTTTGQVVGFAIPSHNSVVPVVGYLGVLPEFRGRGFAAEIIAEITRILAVESQADVIRAETDRSNHPMVAAFELVGYRNRTRRLVLSAV</sequence>
<name>A0A3N4RKQ7_9ACTN</name>
<feature type="domain" description="N-acetyltransferase" evidence="1">
    <location>
        <begin position="203"/>
        <end position="335"/>
    </location>
</feature>
<evidence type="ECO:0000259" key="1">
    <source>
        <dbReference type="PROSITE" id="PS51186"/>
    </source>
</evidence>
<dbReference type="AlphaFoldDB" id="A0A3N4RKQ7"/>
<dbReference type="InterPro" id="IPR016181">
    <property type="entry name" value="Acyl_CoA_acyltransferase"/>
</dbReference>
<gene>
    <name evidence="2" type="ORF">EDD38_6904</name>
</gene>
<dbReference type="RefSeq" id="WP_123821168.1">
    <property type="nucleotide sequence ID" value="NZ_RKQG01000003.1"/>
</dbReference>
<comment type="caution">
    <text evidence="2">The sequence shown here is derived from an EMBL/GenBank/DDBJ whole genome shotgun (WGS) entry which is preliminary data.</text>
</comment>
<dbReference type="InterPro" id="IPR000182">
    <property type="entry name" value="GNAT_dom"/>
</dbReference>
<evidence type="ECO:0000313" key="2">
    <source>
        <dbReference type="EMBL" id="RPE27620.1"/>
    </source>
</evidence>
<accession>A0A3N4RKQ7</accession>
<proteinExistence type="predicted"/>
<protein>
    <submittedName>
        <fullName evidence="2">Acetyltransferase (GNAT) family protein</fullName>
    </submittedName>
</protein>
<dbReference type="CDD" id="cd04301">
    <property type="entry name" value="NAT_SF"/>
    <property type="match status" value="1"/>
</dbReference>